<dbReference type="SUPFAM" id="SSF55729">
    <property type="entry name" value="Acyl-CoA N-acyltransferases (Nat)"/>
    <property type="match status" value="1"/>
</dbReference>
<dbReference type="OrthoDB" id="6023281at2"/>
<dbReference type="RefSeq" id="WP_106891581.1">
    <property type="nucleotide sequence ID" value="NZ_CP027860.1"/>
</dbReference>
<dbReference type="GO" id="GO:0007165">
    <property type="term" value="P:signal transduction"/>
    <property type="evidence" value="ECO:0007669"/>
    <property type="project" value="TreeGrafter"/>
</dbReference>
<proteinExistence type="inferred from homology"/>
<evidence type="ECO:0000256" key="7">
    <source>
        <dbReference type="ARBA" id="ARBA00048576"/>
    </source>
</evidence>
<dbReference type="EMBL" id="CP027860">
    <property type="protein sequence ID" value="AVP97661.1"/>
    <property type="molecule type" value="Genomic_DNA"/>
</dbReference>
<evidence type="ECO:0000256" key="8">
    <source>
        <dbReference type="PROSITE-ProRule" id="PRU00533"/>
    </source>
</evidence>
<dbReference type="KEGG" id="xba:C7S18_10815"/>
<comment type="similarity">
    <text evidence="8 9">Belongs to the autoinducer synthase family.</text>
</comment>
<dbReference type="PANTHER" id="PTHR39322">
    <property type="entry name" value="ACYL-HOMOSERINE-LACTONE SYNTHASE"/>
    <property type="match status" value="1"/>
</dbReference>
<accession>A0A2P1PS40</accession>
<reference evidence="10 11" key="1">
    <citation type="submission" date="2018-03" db="EMBL/GenBank/DDBJ databases">
        <title>Ahniella affigens gen. nov., sp. nov., a gammaproteobacterium isolated from sandy soil near a stream.</title>
        <authorList>
            <person name="Ko Y."/>
            <person name="Kim J.-H."/>
        </authorList>
    </citation>
    <scope>NUCLEOTIDE SEQUENCE [LARGE SCALE GENOMIC DNA]</scope>
    <source>
        <strain evidence="10 11">D13</strain>
    </source>
</reference>
<dbReference type="Pfam" id="PF00765">
    <property type="entry name" value="Autoind_synth"/>
    <property type="match status" value="1"/>
</dbReference>
<protein>
    <recommendedName>
        <fullName evidence="2 9">Acyl-homoserine-lactone synthase</fullName>
        <ecNumber evidence="1 9">2.3.1.184</ecNumber>
    </recommendedName>
    <alternativeName>
        <fullName evidence="9">Autoinducer synthesis protein</fullName>
    </alternativeName>
</protein>
<dbReference type="PRINTS" id="PR01549">
    <property type="entry name" value="AUTOINDCRSYN"/>
</dbReference>
<evidence type="ECO:0000256" key="9">
    <source>
        <dbReference type="RuleBase" id="RU361135"/>
    </source>
</evidence>
<evidence type="ECO:0000256" key="3">
    <source>
        <dbReference type="ARBA" id="ARBA00022654"/>
    </source>
</evidence>
<dbReference type="Proteomes" id="UP000241074">
    <property type="component" value="Chromosome"/>
</dbReference>
<dbReference type="PANTHER" id="PTHR39322:SF1">
    <property type="entry name" value="ISOVALERYL-HOMOSERINE LACTONE SYNTHASE"/>
    <property type="match status" value="1"/>
</dbReference>
<evidence type="ECO:0000256" key="1">
    <source>
        <dbReference type="ARBA" id="ARBA00012340"/>
    </source>
</evidence>
<dbReference type="Gene3D" id="3.40.630.30">
    <property type="match status" value="1"/>
</dbReference>
<keyword evidence="5 9" id="KW-0949">S-adenosyl-L-methionine</keyword>
<evidence type="ECO:0000256" key="6">
    <source>
        <dbReference type="ARBA" id="ARBA00022929"/>
    </source>
</evidence>
<dbReference type="GO" id="GO:0009372">
    <property type="term" value="P:quorum sensing"/>
    <property type="evidence" value="ECO:0007669"/>
    <property type="project" value="UniProtKB-UniRule"/>
</dbReference>
<evidence type="ECO:0000256" key="4">
    <source>
        <dbReference type="ARBA" id="ARBA00022679"/>
    </source>
</evidence>
<gene>
    <name evidence="10" type="ORF">C7S18_10815</name>
</gene>
<evidence type="ECO:0000256" key="2">
    <source>
        <dbReference type="ARBA" id="ARBA00018768"/>
    </source>
</evidence>
<dbReference type="PROSITE" id="PS51187">
    <property type="entry name" value="AUTOINDUCER_SYNTH_2"/>
    <property type="match status" value="1"/>
</dbReference>
<dbReference type="InterPro" id="IPR016181">
    <property type="entry name" value="Acyl_CoA_acyltransferase"/>
</dbReference>
<dbReference type="AlphaFoldDB" id="A0A2P1PS40"/>
<evidence type="ECO:0000256" key="5">
    <source>
        <dbReference type="ARBA" id="ARBA00022691"/>
    </source>
</evidence>
<organism evidence="10 11">
    <name type="scientific">Ahniella affigens</name>
    <dbReference type="NCBI Taxonomy" id="2021234"/>
    <lineage>
        <taxon>Bacteria</taxon>
        <taxon>Pseudomonadati</taxon>
        <taxon>Pseudomonadota</taxon>
        <taxon>Gammaproteobacteria</taxon>
        <taxon>Lysobacterales</taxon>
        <taxon>Rhodanobacteraceae</taxon>
        <taxon>Ahniella</taxon>
    </lineage>
</organism>
<sequence>MQEIVIGRPSWRNLPGALLDSMYGLRHKMFFERLQWQVDSRDGKEKDWFDRLEPTYVVARSTEQRNRALGSWRLLPTTGPYMLKDVFPELLHGHEAPSDPTIWEASRFAVAKHEEGVTFGLNETPVAMIREMIRFVRRNGVSEIVTVTSVGVERLIRNLGLKTERFGPAIQIGEVRTVALRVPMDDAAELKLWGDLERDQQLEAA</sequence>
<dbReference type="InterPro" id="IPR001690">
    <property type="entry name" value="Autoind_synthase"/>
</dbReference>
<comment type="catalytic activity">
    <reaction evidence="7 9">
        <text>a fatty acyl-[ACP] + S-adenosyl-L-methionine = an N-acyl-L-homoserine lactone + S-methyl-5'-thioadenosine + holo-[ACP] + H(+)</text>
        <dbReference type="Rhea" id="RHEA:10096"/>
        <dbReference type="Rhea" id="RHEA-COMP:9685"/>
        <dbReference type="Rhea" id="RHEA-COMP:14125"/>
        <dbReference type="ChEBI" id="CHEBI:15378"/>
        <dbReference type="ChEBI" id="CHEBI:17509"/>
        <dbReference type="ChEBI" id="CHEBI:55474"/>
        <dbReference type="ChEBI" id="CHEBI:59789"/>
        <dbReference type="ChEBI" id="CHEBI:64479"/>
        <dbReference type="ChEBI" id="CHEBI:138651"/>
        <dbReference type="EC" id="2.3.1.184"/>
    </reaction>
</comment>
<keyword evidence="3 8" id="KW-0673">Quorum sensing</keyword>
<keyword evidence="11" id="KW-1185">Reference proteome</keyword>
<dbReference type="PROSITE" id="PS00949">
    <property type="entry name" value="AUTOINDUCER_SYNTH_1"/>
    <property type="match status" value="1"/>
</dbReference>
<dbReference type="InterPro" id="IPR018311">
    <property type="entry name" value="Autoind_synth_CS"/>
</dbReference>
<evidence type="ECO:0000313" key="10">
    <source>
        <dbReference type="EMBL" id="AVP97661.1"/>
    </source>
</evidence>
<dbReference type="GO" id="GO:0061579">
    <property type="term" value="F:N-acyl homoserine lactone synthase activity"/>
    <property type="evidence" value="ECO:0007669"/>
    <property type="project" value="UniProtKB-UniRule"/>
</dbReference>
<dbReference type="EC" id="2.3.1.184" evidence="1 9"/>
<keyword evidence="6 8" id="KW-0071">Autoinducer synthesis</keyword>
<reference evidence="10 11" key="2">
    <citation type="submission" date="2018-03" db="EMBL/GenBank/DDBJ databases">
        <authorList>
            <person name="Keele B.F."/>
        </authorList>
    </citation>
    <scope>NUCLEOTIDE SEQUENCE [LARGE SCALE GENOMIC DNA]</scope>
    <source>
        <strain evidence="10 11">D13</strain>
    </source>
</reference>
<keyword evidence="4 9" id="KW-0808">Transferase</keyword>
<name>A0A2P1PS40_9GAMM</name>
<evidence type="ECO:0000313" key="11">
    <source>
        <dbReference type="Proteomes" id="UP000241074"/>
    </source>
</evidence>